<sequence length="99" mass="11104">MEGKELVWSILGGAGLVIITLMVALLIQALLLRTIQDALAQRADALTHQQTVSKRLMQEYREVYSALRAERAHVEQLQRKVLLIQDLLTDYLSGVAVSF</sequence>
<keyword evidence="1" id="KW-0472">Membrane</keyword>
<feature type="transmembrane region" description="Helical" evidence="1">
    <location>
        <begin position="6"/>
        <end position="32"/>
    </location>
</feature>
<keyword evidence="1" id="KW-1133">Transmembrane helix</keyword>
<gene>
    <name evidence="2" type="ORF">NK667_16315</name>
</gene>
<accession>A0ABY5E7L0</accession>
<organism evidence="2 3">
    <name type="scientific">Pseudomonas nunensis</name>
    <dbReference type="NCBI Taxonomy" id="2961896"/>
    <lineage>
        <taxon>Bacteria</taxon>
        <taxon>Pseudomonadati</taxon>
        <taxon>Pseudomonadota</taxon>
        <taxon>Gammaproteobacteria</taxon>
        <taxon>Pseudomonadales</taxon>
        <taxon>Pseudomonadaceae</taxon>
        <taxon>Pseudomonas</taxon>
    </lineage>
</organism>
<reference evidence="2" key="1">
    <citation type="submission" date="2022-07" db="EMBL/GenBank/DDBJ databases">
        <title>Pseudomonas nunamit sp. nov. an antifungal species isolated from Greenland.</title>
        <authorList>
            <person name="Ntana F."/>
            <person name="Hennessy R.C."/>
            <person name="Zervas A."/>
            <person name="Stougaard P."/>
        </authorList>
    </citation>
    <scope>NUCLEOTIDE SEQUENCE</scope>
    <source>
        <strain evidence="2">In5</strain>
    </source>
</reference>
<keyword evidence="1" id="KW-0812">Transmembrane</keyword>
<protein>
    <submittedName>
        <fullName evidence="2">Uncharacterized protein</fullName>
    </submittedName>
</protein>
<keyword evidence="3" id="KW-1185">Reference proteome</keyword>
<name>A0ABY5E7L0_9PSED</name>
<evidence type="ECO:0000313" key="2">
    <source>
        <dbReference type="EMBL" id="UTO11761.1"/>
    </source>
</evidence>
<evidence type="ECO:0000256" key="1">
    <source>
        <dbReference type="SAM" id="Phobius"/>
    </source>
</evidence>
<dbReference type="EMBL" id="CP101125">
    <property type="protein sequence ID" value="UTO11761.1"/>
    <property type="molecule type" value="Genomic_DNA"/>
</dbReference>
<proteinExistence type="predicted"/>
<evidence type="ECO:0000313" key="3">
    <source>
        <dbReference type="Proteomes" id="UP001059607"/>
    </source>
</evidence>
<dbReference type="Proteomes" id="UP001059607">
    <property type="component" value="Chromosome"/>
</dbReference>
<dbReference type="RefSeq" id="WP_054615461.1">
    <property type="nucleotide sequence ID" value="NZ_CP101125.1"/>
</dbReference>